<dbReference type="HOGENOM" id="CLU_1823444_0_0_4"/>
<reference evidence="1" key="1">
    <citation type="submission" date="2011-10" db="EMBL/GenBank/DDBJ databases">
        <title>The Genome Sequence of Oxalobacter formigenes HOxBLS.</title>
        <authorList>
            <consortium name="The Broad Institute Genome Sequencing Platform"/>
            <person name="Earl A."/>
            <person name="Ward D."/>
            <person name="Feldgarden M."/>
            <person name="Gevers D."/>
            <person name="Allison M.J."/>
            <person name="Humphrey S."/>
            <person name="Young S.K."/>
            <person name="Zeng Q."/>
            <person name="Gargeya S."/>
            <person name="Fitzgerald M."/>
            <person name="Haas B."/>
            <person name="Abouelleil A."/>
            <person name="Alvarado L."/>
            <person name="Arachchi H.M."/>
            <person name="Berlin A."/>
            <person name="Brown A."/>
            <person name="Chapman S.B."/>
            <person name="Chen Z."/>
            <person name="Dunbar C."/>
            <person name="Freedman E."/>
            <person name="Gearin G."/>
            <person name="Goldberg J."/>
            <person name="Griggs A."/>
            <person name="Gujja S."/>
            <person name="Heiman D."/>
            <person name="Howarth C."/>
            <person name="Larson L."/>
            <person name="Lui A."/>
            <person name="MacDonald P.J.P."/>
            <person name="Montmayeur A."/>
            <person name="Murphy C."/>
            <person name="Neiman D."/>
            <person name="Pearson M."/>
            <person name="Priest M."/>
            <person name="Roberts A."/>
            <person name="Saif S."/>
            <person name="Shea T."/>
            <person name="Shenoy N."/>
            <person name="Sisk P."/>
            <person name="Stolte C."/>
            <person name="Sykes S."/>
            <person name="Wortman J."/>
            <person name="Nusbaum C."/>
            <person name="Birren B."/>
        </authorList>
    </citation>
    <scope>NUCLEOTIDE SEQUENCE [LARGE SCALE GENOMIC DNA]</scope>
    <source>
        <strain evidence="1">HOxBLS</strain>
    </source>
</reference>
<dbReference type="AlphaFoldDB" id="T5LPE8"/>
<evidence type="ECO:0000313" key="2">
    <source>
        <dbReference type="Proteomes" id="UP000003973"/>
    </source>
</evidence>
<proteinExistence type="predicted"/>
<dbReference type="EMBL" id="ACDP02000029">
    <property type="protein sequence ID" value="EQM95097.1"/>
    <property type="molecule type" value="Genomic_DNA"/>
</dbReference>
<protein>
    <submittedName>
        <fullName evidence="1">Uncharacterized protein</fullName>
    </submittedName>
</protein>
<evidence type="ECO:0000313" key="1">
    <source>
        <dbReference type="EMBL" id="EQM95097.1"/>
    </source>
</evidence>
<comment type="caution">
    <text evidence="1">The sequence shown here is derived from an EMBL/GenBank/DDBJ whole genome shotgun (WGS) entry which is preliminary data.</text>
</comment>
<organism evidence="1 2">
    <name type="scientific">Oxalobacter paraformigenes</name>
    <dbReference type="NCBI Taxonomy" id="556268"/>
    <lineage>
        <taxon>Bacteria</taxon>
        <taxon>Pseudomonadati</taxon>
        <taxon>Pseudomonadota</taxon>
        <taxon>Betaproteobacteria</taxon>
        <taxon>Burkholderiales</taxon>
        <taxon>Oxalobacteraceae</taxon>
        <taxon>Oxalobacter</taxon>
    </lineage>
</organism>
<keyword evidence="2" id="KW-1185">Reference proteome</keyword>
<gene>
    <name evidence="1" type="ORF">OFAG_02321</name>
</gene>
<accession>T5LPE8</accession>
<dbReference type="Proteomes" id="UP000003973">
    <property type="component" value="Unassembled WGS sequence"/>
</dbReference>
<sequence>MIENDKVKLKAFEAEFFPIIENWRRWGNIRDWLPLSWGNILGARYRPKNREADPEEQKEPINHQAAIRMERIVVKLPKQYREAFVLHYVGCAAVQGKMKRARTRDGGAKVIGIGKTQYYDRLNRAASIVAREWMYGIKNEK</sequence>
<name>T5LPE8_9BURK</name>